<name>A0A2R4XKX3_9BURK</name>
<dbReference type="InterPro" id="IPR051012">
    <property type="entry name" value="CellSynth/LPSAsmb/PSIAsmb"/>
</dbReference>
<keyword evidence="6" id="KW-1185">Reference proteome</keyword>
<dbReference type="EMBL" id="CP028901">
    <property type="protein sequence ID" value="AWB34349.1"/>
    <property type="molecule type" value="Genomic_DNA"/>
</dbReference>
<reference evidence="5 6" key="1">
    <citation type="submission" date="2018-04" db="EMBL/GenBank/DDBJ databases">
        <title>Bordetella sp. HZ20 isolated from seawater.</title>
        <authorList>
            <person name="Sun C."/>
        </authorList>
    </citation>
    <scope>NUCLEOTIDE SEQUENCE [LARGE SCALE GENOMIC DNA]</scope>
    <source>
        <strain evidence="5 6">HZ20</strain>
    </source>
</reference>
<dbReference type="SUPFAM" id="SSF48452">
    <property type="entry name" value="TPR-like"/>
    <property type="match status" value="3"/>
</dbReference>
<dbReference type="InterPro" id="IPR019734">
    <property type="entry name" value="TPR_rpt"/>
</dbReference>
<evidence type="ECO:0000256" key="3">
    <source>
        <dbReference type="PROSITE-ProRule" id="PRU00339"/>
    </source>
</evidence>
<dbReference type="PROSITE" id="PS51257">
    <property type="entry name" value="PROKAR_LIPOPROTEIN"/>
    <property type="match status" value="1"/>
</dbReference>
<dbReference type="KEGG" id="boz:DBV39_12240"/>
<feature type="repeat" description="TPR" evidence="3">
    <location>
        <begin position="533"/>
        <end position="566"/>
    </location>
</feature>
<dbReference type="AlphaFoldDB" id="A0A2R4XKX3"/>
<evidence type="ECO:0000256" key="2">
    <source>
        <dbReference type="ARBA" id="ARBA00022803"/>
    </source>
</evidence>
<evidence type="ECO:0000256" key="1">
    <source>
        <dbReference type="ARBA" id="ARBA00022737"/>
    </source>
</evidence>
<protein>
    <recommendedName>
        <fullName evidence="7">Tetratricopeptide repeat protein</fullName>
    </recommendedName>
</protein>
<evidence type="ECO:0000256" key="4">
    <source>
        <dbReference type="SAM" id="SignalP"/>
    </source>
</evidence>
<dbReference type="PROSITE" id="PS50005">
    <property type="entry name" value="TPR"/>
    <property type="match status" value="1"/>
</dbReference>
<keyword evidence="1" id="KW-0677">Repeat</keyword>
<organism evidence="5 6">
    <name type="scientific">Orrella marina</name>
    <dbReference type="NCBI Taxonomy" id="2163011"/>
    <lineage>
        <taxon>Bacteria</taxon>
        <taxon>Pseudomonadati</taxon>
        <taxon>Pseudomonadota</taxon>
        <taxon>Betaproteobacteria</taxon>
        <taxon>Burkholderiales</taxon>
        <taxon>Alcaligenaceae</taxon>
        <taxon>Orrella</taxon>
    </lineage>
</organism>
<proteinExistence type="predicted"/>
<sequence>MGLTRLFTTSSKGWLGPAKCLSAALLAAAFSGACASPPASFAQDSDLEIRPLPQEDDVIVLQSDQLPGVRLTADVLYRLLVAEFAAQRGGFQPAADTSLELARFTGDPRLAQRAVEFYMLVGNYRGALSAVNAWRVIDPGNEEAQSMRLALMAAIGQTGGLVDALVEHVDARSDKTEALAQVMGILARMKDREEALQIITDVIDQSGQTGTMSAFMATADLAEAAQNYELAFEQASKALALDPGSEDAAMRVLDYGVPVDAQKAIAAARQFARSHPQARRLRLMLAGQMAEQGAIDEAFDELRLMSAEFPEDFDLLFIRAQFAFQMGRLDDASLLLSEFIEVQSQREDAMSAGATDATAALTDAYTLMSSIAERQGQHDRAVEWLGWIEDPTAMYSARLRQAKIRGDQGRVDEAVRMIDAAHPLDQDEQLIGVLTLTQILRQDGRIDQAIERLREADNQIPDSVEIKYELGMLLERKDDILGMERYLRQVIALDPGYAHAYNALGYTLADRGDRLGEALQLVTQAHQILPDDPYILDSLGWVKYRQGDLEQARRYLEQAYNMRPESEIAAHLGEVLWELGQQEAARAIWQEGLQINSQDPVLIETIQRYGADS</sequence>
<dbReference type="InterPro" id="IPR011990">
    <property type="entry name" value="TPR-like_helical_dom_sf"/>
</dbReference>
<evidence type="ECO:0000313" key="5">
    <source>
        <dbReference type="EMBL" id="AWB34349.1"/>
    </source>
</evidence>
<evidence type="ECO:0000313" key="6">
    <source>
        <dbReference type="Proteomes" id="UP000244571"/>
    </source>
</evidence>
<keyword evidence="2 3" id="KW-0802">TPR repeat</keyword>
<dbReference type="Pfam" id="PF13432">
    <property type="entry name" value="TPR_16"/>
    <property type="match status" value="1"/>
</dbReference>
<dbReference type="SMART" id="SM00028">
    <property type="entry name" value="TPR"/>
    <property type="match status" value="7"/>
</dbReference>
<dbReference type="Gene3D" id="1.25.40.10">
    <property type="entry name" value="Tetratricopeptide repeat domain"/>
    <property type="match status" value="3"/>
</dbReference>
<feature type="chain" id="PRO_5015324451" description="Tetratricopeptide repeat protein" evidence="4">
    <location>
        <begin position="36"/>
        <end position="613"/>
    </location>
</feature>
<dbReference type="PANTHER" id="PTHR45586">
    <property type="entry name" value="TPR REPEAT-CONTAINING PROTEIN PA4667"/>
    <property type="match status" value="1"/>
</dbReference>
<dbReference type="PANTHER" id="PTHR45586:SF1">
    <property type="entry name" value="LIPOPOLYSACCHARIDE ASSEMBLY PROTEIN B"/>
    <property type="match status" value="1"/>
</dbReference>
<feature type="signal peptide" evidence="4">
    <location>
        <begin position="1"/>
        <end position="35"/>
    </location>
</feature>
<accession>A0A2R4XKX3</accession>
<evidence type="ECO:0008006" key="7">
    <source>
        <dbReference type="Google" id="ProtNLM"/>
    </source>
</evidence>
<dbReference type="Proteomes" id="UP000244571">
    <property type="component" value="Chromosome"/>
</dbReference>
<gene>
    <name evidence="5" type="ORF">DBV39_12240</name>
</gene>
<keyword evidence="4" id="KW-0732">Signal</keyword>